<dbReference type="Proteomes" id="UP001523369">
    <property type="component" value="Unassembled WGS sequence"/>
</dbReference>
<proteinExistence type="predicted"/>
<dbReference type="Gene3D" id="3.40.630.30">
    <property type="match status" value="1"/>
</dbReference>
<accession>A0ABT1DTE2</accession>
<dbReference type="RefSeq" id="WP_253240181.1">
    <property type="nucleotide sequence ID" value="NZ_JAMYJR010000028.1"/>
</dbReference>
<dbReference type="InterPro" id="IPR000182">
    <property type="entry name" value="GNAT_dom"/>
</dbReference>
<comment type="caution">
    <text evidence="2">The sequence shown here is derived from an EMBL/GenBank/DDBJ whole genome shotgun (WGS) entry which is preliminary data.</text>
</comment>
<keyword evidence="3" id="KW-1185">Reference proteome</keyword>
<protein>
    <submittedName>
        <fullName evidence="2">GNAT family N-acetyltransferase</fullName>
    </submittedName>
</protein>
<dbReference type="Pfam" id="PF00583">
    <property type="entry name" value="Acetyltransf_1"/>
    <property type="match status" value="1"/>
</dbReference>
<dbReference type="PANTHER" id="PTHR41700:SF1">
    <property type="entry name" value="N-ACETYLTRANSFERASE DOMAIN-CONTAINING PROTEIN"/>
    <property type="match status" value="1"/>
</dbReference>
<organism evidence="2 3">
    <name type="scientific">Paractinoplanes aksuensis</name>
    <dbReference type="NCBI Taxonomy" id="2939490"/>
    <lineage>
        <taxon>Bacteria</taxon>
        <taxon>Bacillati</taxon>
        <taxon>Actinomycetota</taxon>
        <taxon>Actinomycetes</taxon>
        <taxon>Micromonosporales</taxon>
        <taxon>Micromonosporaceae</taxon>
        <taxon>Paractinoplanes</taxon>
    </lineage>
</organism>
<feature type="domain" description="N-acetyltransferase" evidence="1">
    <location>
        <begin position="20"/>
        <end position="166"/>
    </location>
</feature>
<dbReference type="EMBL" id="JAMYJR010000028">
    <property type="protein sequence ID" value="MCO8274107.1"/>
    <property type="molecule type" value="Genomic_DNA"/>
</dbReference>
<sequence>MSDLLTPATAADLAATAAGVRIRIVTELAELHEIFWLFDSIWHSAPAHAPVSRELLRAMSKAGNYVAGAFDETGLVGACAAFFAAPDRHEIHSHIAGVARAARGRNVGWALKLHQRAWALDHGMSRISWTYDPLVSRNAYFNLVKLGGAPVQYLPDFYGPMGDAINGDDATDRLLLQWDLTAPRVDQVARGERPQRWDAEMLRAAGAVTALGRTPSGEPVPGEADGRIVLVAVPPDIEALRRTDPAGARRWRVAVREALGPLIDGGARVTGFDRAGWYVVERTDA</sequence>
<dbReference type="InterPro" id="IPR038764">
    <property type="entry name" value="GNAT_N_AcTrfase_prd"/>
</dbReference>
<dbReference type="PROSITE" id="PS51186">
    <property type="entry name" value="GNAT"/>
    <property type="match status" value="1"/>
</dbReference>
<gene>
    <name evidence="2" type="ORF">M1L60_26250</name>
</gene>
<evidence type="ECO:0000313" key="2">
    <source>
        <dbReference type="EMBL" id="MCO8274107.1"/>
    </source>
</evidence>
<dbReference type="SUPFAM" id="SSF55729">
    <property type="entry name" value="Acyl-CoA N-acyltransferases (Nat)"/>
    <property type="match status" value="1"/>
</dbReference>
<evidence type="ECO:0000259" key="1">
    <source>
        <dbReference type="PROSITE" id="PS51186"/>
    </source>
</evidence>
<name>A0ABT1DTE2_9ACTN</name>
<reference evidence="2 3" key="1">
    <citation type="submission" date="2022-06" db="EMBL/GenBank/DDBJ databases">
        <title>New Species of the Genus Actinoplanes, ActinopZanes ferrugineus.</title>
        <authorList>
            <person name="Ding P."/>
        </authorList>
    </citation>
    <scope>NUCLEOTIDE SEQUENCE [LARGE SCALE GENOMIC DNA]</scope>
    <source>
        <strain evidence="2 3">TRM88003</strain>
    </source>
</reference>
<dbReference type="PANTHER" id="PTHR41700">
    <property type="entry name" value="GCN5-RELATED N-ACETYLTRANSFERASE"/>
    <property type="match status" value="1"/>
</dbReference>
<evidence type="ECO:0000313" key="3">
    <source>
        <dbReference type="Proteomes" id="UP001523369"/>
    </source>
</evidence>
<dbReference type="InterPro" id="IPR016181">
    <property type="entry name" value="Acyl_CoA_acyltransferase"/>
</dbReference>